<organism evidence="4 5">
    <name type="scientific">Danxiaibacter flavus</name>
    <dbReference type="NCBI Taxonomy" id="3049108"/>
    <lineage>
        <taxon>Bacteria</taxon>
        <taxon>Pseudomonadati</taxon>
        <taxon>Bacteroidota</taxon>
        <taxon>Chitinophagia</taxon>
        <taxon>Chitinophagales</taxon>
        <taxon>Chitinophagaceae</taxon>
        <taxon>Danxiaibacter</taxon>
    </lineage>
</organism>
<accession>A0ABV3ZF95</accession>
<keyword evidence="1" id="KW-0732">Signal</keyword>
<dbReference type="Gene3D" id="2.60.120.1130">
    <property type="match status" value="1"/>
</dbReference>
<gene>
    <name evidence="4" type="ORF">QTN47_09620</name>
</gene>
<dbReference type="InterPro" id="IPR024618">
    <property type="entry name" value="DUF3857"/>
</dbReference>
<dbReference type="Gene3D" id="2.60.40.3140">
    <property type="match status" value="1"/>
</dbReference>
<dbReference type="Pfam" id="PF01841">
    <property type="entry name" value="Transglut_core"/>
    <property type="match status" value="1"/>
</dbReference>
<dbReference type="Proteomes" id="UP001560573">
    <property type="component" value="Unassembled WGS sequence"/>
</dbReference>
<dbReference type="InterPro" id="IPR002931">
    <property type="entry name" value="Transglutaminase-like"/>
</dbReference>
<evidence type="ECO:0000259" key="3">
    <source>
        <dbReference type="Pfam" id="PF12969"/>
    </source>
</evidence>
<feature type="domain" description="DUF3857" evidence="3">
    <location>
        <begin position="65"/>
        <end position="224"/>
    </location>
</feature>
<feature type="signal peptide" evidence="1">
    <location>
        <begin position="1"/>
        <end position="28"/>
    </location>
</feature>
<comment type="caution">
    <text evidence="4">The sequence shown here is derived from an EMBL/GenBank/DDBJ whole genome shotgun (WGS) entry which is preliminary data.</text>
</comment>
<proteinExistence type="predicted"/>
<sequence length="644" mass="73027">MYSKKYKKMTKYILSCLVFAMAFTAAFCGDTKYPVSTIADSLKKGANAVKRYEEMVVEIKSPSSAKISTRYAYTILNEEAVEYCEFDDYYDKLQDLGSISGTLYDATGKELKSVKKKDLQDLSLYGSGLMDDTRAKKHDFYYRTYPFTVEYEDEKNLNGIFNLPSWNPQPADDGIAVEYSKLVVIAPKDYVVRFKNINYNGTPVVTESGSKRVYTWEVKNVKAIQKEVYSPALRNIVTTVLLAPSEFEIEGYKGKMTSWLEFGQFINTLNAGRDVLPENIKQLVHSLTDNISSDREKVAVLYDYLQKNSRYISIQLGIGSWQPFDAQFVSAKKYGDCKALSNYMVALLKEGGIKANYVLIRALSNVRNMDVDFPSNQFNHATVCVPMGNDSIWLECTNQTVAEGYLGYHTDNRNALLIDAAGGHVVFTKKYSAEDNFQTRTIDAIIDKEGNLTATIAGTYACQSQDALSNLINNHSKKEQLEQLKTKFNLASYDVSSFEYTEVKQEKPLIKEKLTLQSSGYATVSGKRLFVTPNILARYVNSWKKDTARKYDIVVKYPFKDVDSIVLFIPEGYVIESAPKDKSLSTQFGTYEARYIFEGNKLIYIRKFHCKDGTFPAGDYNVLADFYNDISKADRSRIVFVKKE</sequence>
<feature type="domain" description="Transglutaminase-like" evidence="2">
    <location>
        <begin position="282"/>
        <end position="365"/>
    </location>
</feature>
<dbReference type="InterPro" id="IPR038765">
    <property type="entry name" value="Papain-like_cys_pep_sf"/>
</dbReference>
<evidence type="ECO:0000259" key="2">
    <source>
        <dbReference type="Pfam" id="PF01841"/>
    </source>
</evidence>
<dbReference type="SUPFAM" id="SSF54001">
    <property type="entry name" value="Cysteine proteinases"/>
    <property type="match status" value="1"/>
</dbReference>
<dbReference type="EMBL" id="JAULBC010000002">
    <property type="protein sequence ID" value="MEX6687751.1"/>
    <property type="molecule type" value="Genomic_DNA"/>
</dbReference>
<evidence type="ECO:0000313" key="5">
    <source>
        <dbReference type="Proteomes" id="UP001560573"/>
    </source>
</evidence>
<dbReference type="Pfam" id="PF12969">
    <property type="entry name" value="DUF3857"/>
    <property type="match status" value="1"/>
</dbReference>
<dbReference type="Gene3D" id="3.10.620.30">
    <property type="match status" value="1"/>
</dbReference>
<keyword evidence="5" id="KW-1185">Reference proteome</keyword>
<evidence type="ECO:0000256" key="1">
    <source>
        <dbReference type="SAM" id="SignalP"/>
    </source>
</evidence>
<evidence type="ECO:0000313" key="4">
    <source>
        <dbReference type="EMBL" id="MEX6687751.1"/>
    </source>
</evidence>
<protein>
    <submittedName>
        <fullName evidence="4">DUF3857 domain-containing protein</fullName>
    </submittedName>
</protein>
<reference evidence="4 5" key="1">
    <citation type="submission" date="2023-07" db="EMBL/GenBank/DDBJ databases">
        <authorList>
            <person name="Lian W.-H."/>
        </authorList>
    </citation>
    <scope>NUCLEOTIDE SEQUENCE [LARGE SCALE GENOMIC DNA]</scope>
    <source>
        <strain evidence="4 5">SYSU DXS3180</strain>
    </source>
</reference>
<feature type="chain" id="PRO_5045454368" evidence="1">
    <location>
        <begin position="29"/>
        <end position="644"/>
    </location>
</feature>
<name>A0ABV3ZF95_9BACT</name>